<evidence type="ECO:0000256" key="1">
    <source>
        <dbReference type="ARBA" id="ARBA00004417"/>
    </source>
</evidence>
<dbReference type="GO" id="GO:0005886">
    <property type="term" value="C:plasma membrane"/>
    <property type="evidence" value="ECO:0007669"/>
    <property type="project" value="UniProtKB-SubCell"/>
</dbReference>
<evidence type="ECO:0000256" key="3">
    <source>
        <dbReference type="ARBA" id="ARBA00022448"/>
    </source>
</evidence>
<keyword evidence="3" id="KW-0813">Transport</keyword>
<dbReference type="PANTHER" id="PTHR43776">
    <property type="entry name" value="TRANSPORT ATP-BINDING PROTEIN"/>
    <property type="match status" value="1"/>
</dbReference>
<name>A0A6L5Z508_9RHOB</name>
<keyword evidence="5 7" id="KW-0067">ATP-binding</keyword>
<evidence type="ECO:0000256" key="4">
    <source>
        <dbReference type="ARBA" id="ARBA00022741"/>
    </source>
</evidence>
<feature type="domain" description="ABC transporter" evidence="6">
    <location>
        <begin position="14"/>
        <end position="264"/>
    </location>
</feature>
<comment type="similarity">
    <text evidence="2">Belongs to the ABC transporter superfamily.</text>
</comment>
<proteinExistence type="inferred from homology"/>
<evidence type="ECO:0000256" key="2">
    <source>
        <dbReference type="ARBA" id="ARBA00005417"/>
    </source>
</evidence>
<comment type="caution">
    <text evidence="7">The sequence shown here is derived from an EMBL/GenBank/DDBJ whole genome shotgun (WGS) entry which is preliminary data.</text>
</comment>
<evidence type="ECO:0000259" key="6">
    <source>
        <dbReference type="PROSITE" id="PS50893"/>
    </source>
</evidence>
<gene>
    <name evidence="7" type="ORF">GE300_16105</name>
</gene>
<dbReference type="PROSITE" id="PS00211">
    <property type="entry name" value="ABC_TRANSPORTER_1"/>
    <property type="match status" value="1"/>
</dbReference>
<dbReference type="GO" id="GO:0016887">
    <property type="term" value="F:ATP hydrolysis activity"/>
    <property type="evidence" value="ECO:0007669"/>
    <property type="project" value="InterPro"/>
</dbReference>
<sequence length="342" mass="37715">MTPEHLRPDSDVVLRVQDLQKHFPLRRAGRHGPGLSIKAVDGVTFDVRRGETIGVVGESGCGKSTLGRAVMRLVEPTGGRIELMGKDITALSRREMRPMRRHVQMVFQDPLSSLNPRMTARQIVEEPLHIFRWGDRASIEKRSAMLFDHVGLPRASLSKHAHEFSGGQRQRIAIARALALNPSVVVCDEAVSALDVSIQAQVLNLLQDLQKELNLAYIFITHDLSVVEYISHRIAVMYLGRIVELADTRALFDQPMHPYTQALMSSAPSRDPRVLGAEREVLAGEVPSPISPPSGCRFRTRCTKAHDRCAVTSPAFRSVGSGHMAACHLNEAGDAPIPDEVV</sequence>
<evidence type="ECO:0000256" key="5">
    <source>
        <dbReference type="ARBA" id="ARBA00022840"/>
    </source>
</evidence>
<reference evidence="7 8" key="1">
    <citation type="submission" date="2019-10" db="EMBL/GenBank/DDBJ databases">
        <title>Cognatihalovulum marinum gen. nov. sp. nov., a new member of the family Rhodobacteraceae isolated from deep seawater of the Northwest Indian Ocean.</title>
        <authorList>
            <person name="Ruan C."/>
            <person name="Wang J."/>
            <person name="Zheng X."/>
            <person name="Song L."/>
            <person name="Zhu Y."/>
            <person name="Huang Y."/>
            <person name="Lu Z."/>
            <person name="Du W."/>
            <person name="Huang L."/>
            <person name="Dai X."/>
        </authorList>
    </citation>
    <scope>NUCLEOTIDE SEQUENCE [LARGE SCALE GENOMIC DNA]</scope>
    <source>
        <strain evidence="7 8">2CG4</strain>
    </source>
</reference>
<evidence type="ECO:0000313" key="7">
    <source>
        <dbReference type="EMBL" id="MSU91112.1"/>
    </source>
</evidence>
<dbReference type="InterPro" id="IPR003439">
    <property type="entry name" value="ABC_transporter-like_ATP-bd"/>
</dbReference>
<dbReference type="Pfam" id="PF00005">
    <property type="entry name" value="ABC_tran"/>
    <property type="match status" value="1"/>
</dbReference>
<dbReference type="InterPro" id="IPR050319">
    <property type="entry name" value="ABC_transp_ATP-bind"/>
</dbReference>
<dbReference type="SMART" id="SM00382">
    <property type="entry name" value="AAA"/>
    <property type="match status" value="1"/>
</dbReference>
<protein>
    <submittedName>
        <fullName evidence="7">ATP-binding cassette domain-containing protein</fullName>
    </submittedName>
</protein>
<organism evidence="7 8">
    <name type="scientific">Halovulum marinum</name>
    <dbReference type="NCBI Taxonomy" id="2662447"/>
    <lineage>
        <taxon>Bacteria</taxon>
        <taxon>Pseudomonadati</taxon>
        <taxon>Pseudomonadota</taxon>
        <taxon>Alphaproteobacteria</taxon>
        <taxon>Rhodobacterales</taxon>
        <taxon>Paracoccaceae</taxon>
        <taxon>Halovulum</taxon>
    </lineage>
</organism>
<keyword evidence="4" id="KW-0547">Nucleotide-binding</keyword>
<dbReference type="GO" id="GO:0015833">
    <property type="term" value="P:peptide transport"/>
    <property type="evidence" value="ECO:0007669"/>
    <property type="project" value="InterPro"/>
</dbReference>
<dbReference type="InterPro" id="IPR027417">
    <property type="entry name" value="P-loop_NTPase"/>
</dbReference>
<dbReference type="InterPro" id="IPR017871">
    <property type="entry name" value="ABC_transporter-like_CS"/>
</dbReference>
<dbReference type="SUPFAM" id="SSF52540">
    <property type="entry name" value="P-loop containing nucleoside triphosphate hydrolases"/>
    <property type="match status" value="1"/>
</dbReference>
<dbReference type="CDD" id="cd03257">
    <property type="entry name" value="ABC_NikE_OppD_transporters"/>
    <property type="match status" value="1"/>
</dbReference>
<dbReference type="Pfam" id="PF08352">
    <property type="entry name" value="oligo_HPY"/>
    <property type="match status" value="1"/>
</dbReference>
<dbReference type="GO" id="GO:0005524">
    <property type="term" value="F:ATP binding"/>
    <property type="evidence" value="ECO:0007669"/>
    <property type="project" value="UniProtKB-KW"/>
</dbReference>
<dbReference type="AlphaFoldDB" id="A0A6L5Z508"/>
<dbReference type="NCBIfam" id="TIGR01727">
    <property type="entry name" value="oligo_HPY"/>
    <property type="match status" value="1"/>
</dbReference>
<dbReference type="EMBL" id="WIND01000015">
    <property type="protein sequence ID" value="MSU91112.1"/>
    <property type="molecule type" value="Genomic_DNA"/>
</dbReference>
<accession>A0A6L5Z508</accession>
<dbReference type="InterPro" id="IPR013563">
    <property type="entry name" value="Oligopep_ABC_C"/>
</dbReference>
<dbReference type="GO" id="GO:0055085">
    <property type="term" value="P:transmembrane transport"/>
    <property type="evidence" value="ECO:0007669"/>
    <property type="project" value="UniProtKB-ARBA"/>
</dbReference>
<dbReference type="RefSeq" id="WP_154447933.1">
    <property type="nucleotide sequence ID" value="NZ_WIND01000015.1"/>
</dbReference>
<dbReference type="Gene3D" id="3.40.50.300">
    <property type="entry name" value="P-loop containing nucleotide triphosphate hydrolases"/>
    <property type="match status" value="1"/>
</dbReference>
<dbReference type="PROSITE" id="PS50893">
    <property type="entry name" value="ABC_TRANSPORTER_2"/>
    <property type="match status" value="1"/>
</dbReference>
<dbReference type="Proteomes" id="UP000474957">
    <property type="component" value="Unassembled WGS sequence"/>
</dbReference>
<comment type="subcellular location">
    <subcellularLocation>
        <location evidence="1">Cell inner membrane</location>
        <topology evidence="1">Peripheral membrane protein</topology>
    </subcellularLocation>
</comment>
<dbReference type="InterPro" id="IPR003593">
    <property type="entry name" value="AAA+_ATPase"/>
</dbReference>
<dbReference type="PANTHER" id="PTHR43776:SF7">
    <property type="entry name" value="D,D-DIPEPTIDE TRANSPORT ATP-BINDING PROTEIN DDPF-RELATED"/>
    <property type="match status" value="1"/>
</dbReference>
<dbReference type="FunFam" id="3.40.50.300:FF:000016">
    <property type="entry name" value="Oligopeptide ABC transporter ATP-binding component"/>
    <property type="match status" value="1"/>
</dbReference>
<evidence type="ECO:0000313" key="8">
    <source>
        <dbReference type="Proteomes" id="UP000474957"/>
    </source>
</evidence>
<keyword evidence="8" id="KW-1185">Reference proteome</keyword>